<dbReference type="InterPro" id="IPR052380">
    <property type="entry name" value="Viral_DNA_packaging_terminase"/>
</dbReference>
<dbReference type="eggNOG" id="COG1783">
    <property type="taxonomic scope" value="Bacteria"/>
</dbReference>
<accession>I9RWM1</accession>
<keyword evidence="4" id="KW-1185">Reference proteome</keyword>
<evidence type="ECO:0000313" key="4">
    <source>
        <dbReference type="Proteomes" id="UP000003089"/>
    </source>
</evidence>
<dbReference type="PATRIC" id="fig|997884.3.peg.3269"/>
<evidence type="ECO:0000313" key="3">
    <source>
        <dbReference type="EMBL" id="EIY47536.1"/>
    </source>
</evidence>
<dbReference type="Pfam" id="PF17288">
    <property type="entry name" value="Terminase_3C"/>
    <property type="match status" value="1"/>
</dbReference>
<dbReference type="RefSeq" id="WP_007486364.1">
    <property type="nucleotide sequence ID" value="NZ_JH724315.1"/>
</dbReference>
<dbReference type="Gene3D" id="3.40.50.300">
    <property type="entry name" value="P-loop containing nucleotide triphosphate hydrolases"/>
    <property type="match status" value="1"/>
</dbReference>
<reference evidence="3 4" key="1">
    <citation type="submission" date="2012-02" db="EMBL/GenBank/DDBJ databases">
        <title>The Genome Sequence of Bacteroides nordii CL02T12C05.</title>
        <authorList>
            <consortium name="The Broad Institute Genome Sequencing Platform"/>
            <person name="Earl A."/>
            <person name="Ward D."/>
            <person name="Feldgarden M."/>
            <person name="Gevers D."/>
            <person name="Zitomersky N.L."/>
            <person name="Coyne M.J."/>
            <person name="Comstock L.E."/>
            <person name="Young S.K."/>
            <person name="Zeng Q."/>
            <person name="Gargeya S."/>
            <person name="Fitzgerald M."/>
            <person name="Haas B."/>
            <person name="Abouelleil A."/>
            <person name="Alvarado L."/>
            <person name="Arachchi H.M."/>
            <person name="Berlin A."/>
            <person name="Chapman S.B."/>
            <person name="Gearin G."/>
            <person name="Goldberg J."/>
            <person name="Griggs A."/>
            <person name="Gujja S."/>
            <person name="Hansen M."/>
            <person name="Heiman D."/>
            <person name="Howarth C."/>
            <person name="Larimer J."/>
            <person name="Lui A."/>
            <person name="MacDonald P.J.P."/>
            <person name="McCowen C."/>
            <person name="Montmayeur A."/>
            <person name="Murphy C."/>
            <person name="Neiman D."/>
            <person name="Pearson M."/>
            <person name="Priest M."/>
            <person name="Roberts A."/>
            <person name="Saif S."/>
            <person name="Shea T."/>
            <person name="Sisk P."/>
            <person name="Stolte C."/>
            <person name="Sykes S."/>
            <person name="Wortman J."/>
            <person name="Nusbaum C."/>
            <person name="Birren B."/>
        </authorList>
    </citation>
    <scope>NUCLEOTIDE SEQUENCE [LARGE SCALE GENOMIC DNA]</scope>
    <source>
        <strain evidence="3 4">CL02T12C05</strain>
    </source>
</reference>
<comment type="caution">
    <text evidence="3">The sequence shown here is derived from an EMBL/GenBank/DDBJ whole genome shotgun (WGS) entry which is preliminary data.</text>
</comment>
<dbReference type="InterPro" id="IPR027417">
    <property type="entry name" value="P-loop_NTPase"/>
</dbReference>
<dbReference type="EMBL" id="AGXS01000021">
    <property type="protein sequence ID" value="EIY47536.1"/>
    <property type="molecule type" value="Genomic_DNA"/>
</dbReference>
<evidence type="ECO:0000259" key="1">
    <source>
        <dbReference type="Pfam" id="PF04466"/>
    </source>
</evidence>
<feature type="domain" description="Phage terminase large subunit N-terminal" evidence="1">
    <location>
        <begin position="22"/>
        <end position="204"/>
    </location>
</feature>
<dbReference type="Pfam" id="PF04466">
    <property type="entry name" value="Terminase_3"/>
    <property type="match status" value="1"/>
</dbReference>
<organism evidence="3 4">
    <name type="scientific">Bacteroides nordii CL02T12C05</name>
    <dbReference type="NCBI Taxonomy" id="997884"/>
    <lineage>
        <taxon>Bacteria</taxon>
        <taxon>Pseudomonadati</taxon>
        <taxon>Bacteroidota</taxon>
        <taxon>Bacteroidia</taxon>
        <taxon>Bacteroidales</taxon>
        <taxon>Bacteroidaceae</taxon>
        <taxon>Bacteroides</taxon>
    </lineage>
</organism>
<dbReference type="InterPro" id="IPR035413">
    <property type="entry name" value="Terminase_L_C"/>
</dbReference>
<dbReference type="InterPro" id="IPR035412">
    <property type="entry name" value="Terminase_L_N"/>
</dbReference>
<dbReference type="PANTHER" id="PTHR39184:SF1">
    <property type="entry name" value="PBSX PHAGE TERMINASE LARGE SUBUNIT"/>
    <property type="match status" value="1"/>
</dbReference>
<sequence length="392" mass="45351">METTNVFSRNLREFKRPGIRNIVNKGGTRSSKTWSILQLLYLIAVKSPRRRVISIVSETMPHLKRGCIRDFRTFLEDDGLWDDNKWNATDFIYCVNKSVIEFFSVDMPNKVTGPARDILFINECIHIQYDVYRELTSRTREWVFLDYNPLHDFWVDTKVLNRPDTVLIHSTYKDNDMLTEAQVSEIEYQGSIDENYYRVMVLGETGIYEGAIIRNWDIVEGLPPRETWKKYWIGVDFGWSAPTAIMLVVLGEGGEVWVDELAYATNLDNPDIARVITSAGFSRVETICDKAEPKSIKELKNAGINAVPSDNKDIELGIKVMNRYKKHYTKRSVNSIDENRKYCYTKDPDGNYTGKPIDKFNHAKDAERYVFLNRLSNISTGFDVTVGTTRRK</sequence>
<dbReference type="HOGENOM" id="CLU_035697_3_0_10"/>
<dbReference type="Proteomes" id="UP000003089">
    <property type="component" value="Unassembled WGS sequence"/>
</dbReference>
<proteinExistence type="predicted"/>
<dbReference type="AlphaFoldDB" id="I9RWM1"/>
<gene>
    <name evidence="3" type="ORF">HMPREF1068_03186</name>
</gene>
<dbReference type="PANTHER" id="PTHR39184">
    <property type="match status" value="1"/>
</dbReference>
<dbReference type="STRING" id="997884.HMPREF1068_03186"/>
<feature type="domain" description="Phage terminase large subunit C-terminal" evidence="2">
    <location>
        <begin position="237"/>
        <end position="370"/>
    </location>
</feature>
<dbReference type="Gene3D" id="3.30.420.280">
    <property type="match status" value="1"/>
</dbReference>
<evidence type="ECO:0000259" key="2">
    <source>
        <dbReference type="Pfam" id="PF17288"/>
    </source>
</evidence>
<protein>
    <submittedName>
        <fullName evidence="3">PBSX family phage terminase, large subunit</fullName>
    </submittedName>
</protein>
<name>I9RWM1_9BACE</name>